<comment type="caution">
    <text evidence="1">The sequence shown here is derived from an EMBL/GenBank/DDBJ whole genome shotgun (WGS) entry which is preliminary data.</text>
</comment>
<sequence length="101" mass="11435">MNEHYPPSPSAPRRLAVRNTKKHINASLREIDRRGRNGRHGKGRGRKWQAALAEDPVKNEPFFAIGIGAQEKDDKRKIVFVLYCRGVLIKWSAEAGEGSRD</sequence>
<dbReference type="AlphaFoldDB" id="A0A834MJU5"/>
<organism evidence="1 2">
    <name type="scientific">Rhynchophorus ferrugineus</name>
    <name type="common">Red palm weevil</name>
    <name type="synonym">Curculio ferrugineus</name>
    <dbReference type="NCBI Taxonomy" id="354439"/>
    <lineage>
        <taxon>Eukaryota</taxon>
        <taxon>Metazoa</taxon>
        <taxon>Ecdysozoa</taxon>
        <taxon>Arthropoda</taxon>
        <taxon>Hexapoda</taxon>
        <taxon>Insecta</taxon>
        <taxon>Pterygota</taxon>
        <taxon>Neoptera</taxon>
        <taxon>Endopterygota</taxon>
        <taxon>Coleoptera</taxon>
        <taxon>Polyphaga</taxon>
        <taxon>Cucujiformia</taxon>
        <taxon>Curculionidae</taxon>
        <taxon>Dryophthorinae</taxon>
        <taxon>Rhynchophorus</taxon>
    </lineage>
</organism>
<evidence type="ECO:0000313" key="1">
    <source>
        <dbReference type="EMBL" id="KAF7285091.1"/>
    </source>
</evidence>
<name>A0A834MJU5_RHYFE</name>
<proteinExistence type="predicted"/>
<protein>
    <submittedName>
        <fullName evidence="1">Uncharacterized protein</fullName>
    </submittedName>
</protein>
<keyword evidence="2" id="KW-1185">Reference proteome</keyword>
<gene>
    <name evidence="1" type="ORF">GWI33_011942</name>
</gene>
<accession>A0A834MJU5</accession>
<dbReference type="Proteomes" id="UP000625711">
    <property type="component" value="Unassembled WGS sequence"/>
</dbReference>
<reference evidence="1" key="1">
    <citation type="submission" date="2020-08" db="EMBL/GenBank/DDBJ databases">
        <title>Genome sequencing and assembly of the red palm weevil Rhynchophorus ferrugineus.</title>
        <authorList>
            <person name="Dias G.B."/>
            <person name="Bergman C.M."/>
            <person name="Manee M."/>
        </authorList>
    </citation>
    <scope>NUCLEOTIDE SEQUENCE</scope>
    <source>
        <strain evidence="1">AA-2017</strain>
        <tissue evidence="1">Whole larva</tissue>
    </source>
</reference>
<dbReference type="EMBL" id="JAACXV010000061">
    <property type="protein sequence ID" value="KAF7285091.1"/>
    <property type="molecule type" value="Genomic_DNA"/>
</dbReference>
<evidence type="ECO:0000313" key="2">
    <source>
        <dbReference type="Proteomes" id="UP000625711"/>
    </source>
</evidence>